<keyword evidence="15 22" id="KW-1133">Transmembrane helix</keyword>
<dbReference type="InterPro" id="IPR000719">
    <property type="entry name" value="Prot_kinase_dom"/>
</dbReference>
<evidence type="ECO:0000256" key="10">
    <source>
        <dbReference type="ARBA" id="ARBA00022729"/>
    </source>
</evidence>
<dbReference type="Proteomes" id="UP000325577">
    <property type="component" value="Linkage Group LG14"/>
</dbReference>
<evidence type="ECO:0000256" key="5">
    <source>
        <dbReference type="ARBA" id="ARBA00012513"/>
    </source>
</evidence>
<feature type="binding site" evidence="21">
    <location>
        <position position="372"/>
    </location>
    <ligand>
        <name>ATP</name>
        <dbReference type="ChEBI" id="CHEBI:30616"/>
    </ligand>
</feature>
<keyword evidence="12 21" id="KW-0547">Nucleotide-binding</keyword>
<keyword evidence="8" id="KW-0808">Transferase</keyword>
<evidence type="ECO:0000313" key="25">
    <source>
        <dbReference type="Proteomes" id="UP000325577"/>
    </source>
</evidence>
<protein>
    <recommendedName>
        <fullName evidence="5">non-specific serine/threonine protein kinase</fullName>
        <ecNumber evidence="5">2.7.11.1</ecNumber>
    </recommendedName>
</protein>
<evidence type="ECO:0000256" key="9">
    <source>
        <dbReference type="ARBA" id="ARBA00022692"/>
    </source>
</evidence>
<evidence type="ECO:0000256" key="21">
    <source>
        <dbReference type="PROSITE-ProRule" id="PRU10141"/>
    </source>
</evidence>
<dbReference type="AlphaFoldDB" id="A0A5J5BAS0"/>
<dbReference type="FunFam" id="1.10.510.10:FF:000108">
    <property type="entry name" value="L-type lectin-domain containing receptor kinase S.4"/>
    <property type="match status" value="1"/>
</dbReference>
<dbReference type="GO" id="GO:0005886">
    <property type="term" value="C:plasma membrane"/>
    <property type="evidence" value="ECO:0007669"/>
    <property type="project" value="UniProtKB-SubCell"/>
</dbReference>
<evidence type="ECO:0000256" key="19">
    <source>
        <dbReference type="ARBA" id="ARBA00047899"/>
    </source>
</evidence>
<evidence type="ECO:0000256" key="11">
    <source>
        <dbReference type="ARBA" id="ARBA00022734"/>
    </source>
</evidence>
<dbReference type="PROSITE" id="PS00108">
    <property type="entry name" value="PROTEIN_KINASE_ST"/>
    <property type="match status" value="1"/>
</dbReference>
<evidence type="ECO:0000256" key="22">
    <source>
        <dbReference type="SAM" id="Phobius"/>
    </source>
</evidence>
<evidence type="ECO:0000256" key="20">
    <source>
        <dbReference type="ARBA" id="ARBA00048679"/>
    </source>
</evidence>
<keyword evidence="18" id="KW-0325">Glycoprotein</keyword>
<keyword evidence="16 22" id="KW-0472">Membrane</keyword>
<dbReference type="CDD" id="cd14066">
    <property type="entry name" value="STKc_IRAK"/>
    <property type="match status" value="1"/>
</dbReference>
<dbReference type="CDD" id="cd06899">
    <property type="entry name" value="lectin_legume_LecRK_Arcelin_ConA"/>
    <property type="match status" value="1"/>
</dbReference>
<name>A0A5J5BAS0_9ASTE</name>
<dbReference type="GO" id="GO:0042742">
    <property type="term" value="P:defense response to bacterium"/>
    <property type="evidence" value="ECO:0007669"/>
    <property type="project" value="UniProtKB-ARBA"/>
</dbReference>
<evidence type="ECO:0000256" key="15">
    <source>
        <dbReference type="ARBA" id="ARBA00022989"/>
    </source>
</evidence>
<dbReference type="PROSITE" id="PS50011">
    <property type="entry name" value="PROTEIN_KINASE_DOM"/>
    <property type="match status" value="1"/>
</dbReference>
<comment type="subcellular location">
    <subcellularLocation>
        <location evidence="1">Cell membrane</location>
    </subcellularLocation>
    <subcellularLocation>
        <location evidence="2">Membrane</location>
        <topology evidence="2">Single-pass type I membrane protein</topology>
    </subcellularLocation>
</comment>
<dbReference type="GO" id="GO:0030246">
    <property type="term" value="F:carbohydrate binding"/>
    <property type="evidence" value="ECO:0007669"/>
    <property type="project" value="UniProtKB-KW"/>
</dbReference>
<dbReference type="SUPFAM" id="SSF49899">
    <property type="entry name" value="Concanavalin A-like lectins/glucanases"/>
    <property type="match status" value="1"/>
</dbReference>
<feature type="transmembrane region" description="Helical" evidence="22">
    <location>
        <begin position="286"/>
        <end position="310"/>
    </location>
</feature>
<dbReference type="Pfam" id="PF07714">
    <property type="entry name" value="PK_Tyr_Ser-Thr"/>
    <property type="match status" value="1"/>
</dbReference>
<feature type="transmembrane region" description="Helical" evidence="22">
    <location>
        <begin position="237"/>
        <end position="256"/>
    </location>
</feature>
<dbReference type="EMBL" id="CM018037">
    <property type="protein sequence ID" value="KAA8539486.1"/>
    <property type="molecule type" value="Genomic_DNA"/>
</dbReference>
<evidence type="ECO:0000256" key="1">
    <source>
        <dbReference type="ARBA" id="ARBA00004236"/>
    </source>
</evidence>
<dbReference type="InterPro" id="IPR008271">
    <property type="entry name" value="Ser/Thr_kinase_AS"/>
</dbReference>
<proteinExistence type="inferred from homology"/>
<evidence type="ECO:0000256" key="12">
    <source>
        <dbReference type="ARBA" id="ARBA00022741"/>
    </source>
</evidence>
<dbReference type="FunFam" id="3.30.200.20:FF:000039">
    <property type="entry name" value="receptor-like protein kinase FERONIA"/>
    <property type="match status" value="1"/>
</dbReference>
<accession>A0A5J5BAS0</accession>
<dbReference type="SUPFAM" id="SSF56112">
    <property type="entry name" value="Protein kinase-like (PK-like)"/>
    <property type="match status" value="1"/>
</dbReference>
<dbReference type="Gene3D" id="3.30.200.20">
    <property type="entry name" value="Phosphorylase Kinase, domain 1"/>
    <property type="match status" value="1"/>
</dbReference>
<organism evidence="24 25">
    <name type="scientific">Nyssa sinensis</name>
    <dbReference type="NCBI Taxonomy" id="561372"/>
    <lineage>
        <taxon>Eukaryota</taxon>
        <taxon>Viridiplantae</taxon>
        <taxon>Streptophyta</taxon>
        <taxon>Embryophyta</taxon>
        <taxon>Tracheophyta</taxon>
        <taxon>Spermatophyta</taxon>
        <taxon>Magnoliopsida</taxon>
        <taxon>eudicotyledons</taxon>
        <taxon>Gunneridae</taxon>
        <taxon>Pentapetalae</taxon>
        <taxon>asterids</taxon>
        <taxon>Cornales</taxon>
        <taxon>Nyssaceae</taxon>
        <taxon>Nyssa</taxon>
    </lineage>
</organism>
<dbReference type="OrthoDB" id="543442at2759"/>
<evidence type="ECO:0000256" key="6">
    <source>
        <dbReference type="ARBA" id="ARBA00022475"/>
    </source>
</evidence>
<evidence type="ECO:0000256" key="3">
    <source>
        <dbReference type="ARBA" id="ARBA00008536"/>
    </source>
</evidence>
<dbReference type="InterPro" id="IPR017441">
    <property type="entry name" value="Protein_kinase_ATP_BS"/>
</dbReference>
<dbReference type="GO" id="GO:0005524">
    <property type="term" value="F:ATP binding"/>
    <property type="evidence" value="ECO:0007669"/>
    <property type="project" value="UniProtKB-UniRule"/>
</dbReference>
<keyword evidence="17" id="KW-0675">Receptor</keyword>
<comment type="catalytic activity">
    <reaction evidence="20">
        <text>L-seryl-[protein] + ATP = O-phospho-L-seryl-[protein] + ADP + H(+)</text>
        <dbReference type="Rhea" id="RHEA:17989"/>
        <dbReference type="Rhea" id="RHEA-COMP:9863"/>
        <dbReference type="Rhea" id="RHEA-COMP:11604"/>
        <dbReference type="ChEBI" id="CHEBI:15378"/>
        <dbReference type="ChEBI" id="CHEBI:29999"/>
        <dbReference type="ChEBI" id="CHEBI:30616"/>
        <dbReference type="ChEBI" id="CHEBI:83421"/>
        <dbReference type="ChEBI" id="CHEBI:456216"/>
        <dbReference type="EC" id="2.7.11.1"/>
    </reaction>
</comment>
<dbReference type="InterPro" id="IPR050528">
    <property type="entry name" value="L-type_Lectin-RKs"/>
</dbReference>
<dbReference type="Gene3D" id="2.60.120.200">
    <property type="match status" value="1"/>
</dbReference>
<evidence type="ECO:0000256" key="8">
    <source>
        <dbReference type="ARBA" id="ARBA00022679"/>
    </source>
</evidence>
<sequence length="696" mass="77859">MYCSSFSFLNFEFHVINEILSQADEFVYNGFKGVGNNISLNGAAEIENNGFLKLTNHTVRLLGHAFYPTPIRFKNTTEGTLSSFSTAFAFAIVPEYEKLGGHGLAFTISPTKELAGALPSQYLGLLNASDHWNFSNHVFAVEFDTVKNFEFQDINDNHIGIDINSLKSNASINASYFMDGDSTRQDVNLKSGKTIQAWIDYDSPRNELNVTLSLSSVKPNFSVLSFHVDLSLYLKEFMYVGFSASTGLLASSHYIFGWSFKMNGEAQSLDLSSLPSLPGPRKNNTAFIAGVSVSSASLMIFAIGIIFFLIRKSKKIDLIEKWELDIGPHRFSFEELKKATRSFREEELLGFGGFGRVYRGTLLNSNKQVAVKRISHQSKQGLVEFATEIASMGRLRHRNLVELLGWCRQREDLLLVYDYMPNGSLDKYIFDEPKTILTWDQRFKIIKGVATGLLYLHEEWEQTVIHRDVKAGNVLLDSELNGRLSDFGLAKLYDHGANPATTKVAGTLGYLAPELTRTGKPTTSSDVFAFGALLLEVVCGRRPVEPKAWPEELILVDWVWQRWKEGAILQVVDPRLRSEYDEIEVSVVLKLGLMCSNNAPAARPRMRQVVSYLEGEVELPKGLTPPDEYNGKKGGVEFKDYMQLYPLSTKFKKVSMSSSVSDRDWDIDIEAGLANLAWSSSLSGGGDGRQPCQREL</sequence>
<gene>
    <name evidence="24" type="ORF">F0562_026178</name>
</gene>
<dbReference type="InterPro" id="IPR001220">
    <property type="entry name" value="Legume_lectin_dom"/>
</dbReference>
<comment type="catalytic activity">
    <reaction evidence="19">
        <text>L-threonyl-[protein] + ATP = O-phospho-L-threonyl-[protein] + ADP + H(+)</text>
        <dbReference type="Rhea" id="RHEA:46608"/>
        <dbReference type="Rhea" id="RHEA-COMP:11060"/>
        <dbReference type="Rhea" id="RHEA-COMP:11605"/>
        <dbReference type="ChEBI" id="CHEBI:15378"/>
        <dbReference type="ChEBI" id="CHEBI:30013"/>
        <dbReference type="ChEBI" id="CHEBI:30616"/>
        <dbReference type="ChEBI" id="CHEBI:61977"/>
        <dbReference type="ChEBI" id="CHEBI:456216"/>
        <dbReference type="EC" id="2.7.11.1"/>
    </reaction>
</comment>
<keyword evidence="6" id="KW-1003">Cell membrane</keyword>
<evidence type="ECO:0000256" key="17">
    <source>
        <dbReference type="ARBA" id="ARBA00023170"/>
    </source>
</evidence>
<evidence type="ECO:0000256" key="2">
    <source>
        <dbReference type="ARBA" id="ARBA00004479"/>
    </source>
</evidence>
<keyword evidence="11" id="KW-0430">Lectin</keyword>
<dbReference type="Pfam" id="PF00139">
    <property type="entry name" value="Lectin_legB"/>
    <property type="match status" value="1"/>
</dbReference>
<comment type="similarity">
    <text evidence="4">In the C-terminal section; belongs to the protein kinase superfamily. Ser/Thr protein kinase family.</text>
</comment>
<evidence type="ECO:0000256" key="14">
    <source>
        <dbReference type="ARBA" id="ARBA00022840"/>
    </source>
</evidence>
<dbReference type="InterPro" id="IPR001245">
    <property type="entry name" value="Ser-Thr/Tyr_kinase_cat_dom"/>
</dbReference>
<evidence type="ECO:0000313" key="24">
    <source>
        <dbReference type="EMBL" id="KAA8539486.1"/>
    </source>
</evidence>
<keyword evidence="7" id="KW-0723">Serine/threonine-protein kinase</keyword>
<dbReference type="PANTHER" id="PTHR27007">
    <property type="match status" value="1"/>
</dbReference>
<dbReference type="FunFam" id="2.60.120.200:FF:000086">
    <property type="entry name" value="L-type lectin-domain containing receptor kinase S.4"/>
    <property type="match status" value="1"/>
</dbReference>
<dbReference type="EC" id="2.7.11.1" evidence="5"/>
<dbReference type="InterPro" id="IPR013320">
    <property type="entry name" value="ConA-like_dom_sf"/>
</dbReference>
<dbReference type="InterPro" id="IPR011009">
    <property type="entry name" value="Kinase-like_dom_sf"/>
</dbReference>
<dbReference type="PROSITE" id="PS00107">
    <property type="entry name" value="PROTEIN_KINASE_ATP"/>
    <property type="match status" value="1"/>
</dbReference>
<keyword evidence="25" id="KW-1185">Reference proteome</keyword>
<comment type="similarity">
    <text evidence="3">In the N-terminal section; belongs to the leguminous lectin family.</text>
</comment>
<keyword evidence="9 22" id="KW-0812">Transmembrane</keyword>
<evidence type="ECO:0000256" key="7">
    <source>
        <dbReference type="ARBA" id="ARBA00022527"/>
    </source>
</evidence>
<dbReference type="SMART" id="SM00220">
    <property type="entry name" value="S_TKc"/>
    <property type="match status" value="1"/>
</dbReference>
<dbReference type="Gene3D" id="1.10.510.10">
    <property type="entry name" value="Transferase(Phosphotransferase) domain 1"/>
    <property type="match status" value="1"/>
</dbReference>
<keyword evidence="10" id="KW-0732">Signal</keyword>
<feature type="domain" description="Protein kinase" evidence="23">
    <location>
        <begin position="343"/>
        <end position="619"/>
    </location>
</feature>
<reference evidence="24 25" key="1">
    <citation type="submission" date="2019-09" db="EMBL/GenBank/DDBJ databases">
        <title>A chromosome-level genome assembly of the Chinese tupelo Nyssa sinensis.</title>
        <authorList>
            <person name="Yang X."/>
            <person name="Kang M."/>
            <person name="Yang Y."/>
            <person name="Xiong H."/>
            <person name="Wang M."/>
            <person name="Zhang Z."/>
            <person name="Wang Z."/>
            <person name="Wu H."/>
            <person name="Ma T."/>
            <person name="Liu J."/>
            <person name="Xi Z."/>
        </authorList>
    </citation>
    <scope>NUCLEOTIDE SEQUENCE [LARGE SCALE GENOMIC DNA]</scope>
    <source>
        <strain evidence="24">J267</strain>
        <tissue evidence="24">Leaf</tissue>
    </source>
</reference>
<evidence type="ECO:0000256" key="18">
    <source>
        <dbReference type="ARBA" id="ARBA00023180"/>
    </source>
</evidence>
<dbReference type="GO" id="GO:0004674">
    <property type="term" value="F:protein serine/threonine kinase activity"/>
    <property type="evidence" value="ECO:0007669"/>
    <property type="project" value="UniProtKB-KW"/>
</dbReference>
<keyword evidence="14 21" id="KW-0067">ATP-binding</keyword>
<evidence type="ECO:0000259" key="23">
    <source>
        <dbReference type="PROSITE" id="PS50011"/>
    </source>
</evidence>
<keyword evidence="13" id="KW-0418">Kinase</keyword>
<evidence type="ECO:0000256" key="13">
    <source>
        <dbReference type="ARBA" id="ARBA00022777"/>
    </source>
</evidence>
<dbReference type="GO" id="GO:0002229">
    <property type="term" value="P:defense response to oomycetes"/>
    <property type="evidence" value="ECO:0007669"/>
    <property type="project" value="UniProtKB-ARBA"/>
</dbReference>
<evidence type="ECO:0000256" key="16">
    <source>
        <dbReference type="ARBA" id="ARBA00023136"/>
    </source>
</evidence>
<evidence type="ECO:0000256" key="4">
    <source>
        <dbReference type="ARBA" id="ARBA00010217"/>
    </source>
</evidence>